<reference evidence="1 2" key="1">
    <citation type="submission" date="2019-03" db="EMBL/GenBank/DDBJ databases">
        <title>Single cell metagenomics reveals metabolic interactions within the superorganism composed of flagellate Streblomastix strix and complex community of Bacteroidetes bacteria on its surface.</title>
        <authorList>
            <person name="Treitli S.C."/>
            <person name="Kolisko M."/>
            <person name="Husnik F."/>
            <person name="Keeling P."/>
            <person name="Hampl V."/>
        </authorList>
    </citation>
    <scope>NUCLEOTIDE SEQUENCE [LARGE SCALE GENOMIC DNA]</scope>
    <source>
        <strain evidence="1">ST1C</strain>
    </source>
</reference>
<accession>A0A5J4WQB9</accession>
<gene>
    <name evidence="1" type="ORF">EZS28_007397</name>
</gene>
<dbReference type="EMBL" id="SNRW01001267">
    <property type="protein sequence ID" value="KAA6397078.1"/>
    <property type="molecule type" value="Genomic_DNA"/>
</dbReference>
<organism evidence="1 2">
    <name type="scientific">Streblomastix strix</name>
    <dbReference type="NCBI Taxonomy" id="222440"/>
    <lineage>
        <taxon>Eukaryota</taxon>
        <taxon>Metamonada</taxon>
        <taxon>Preaxostyla</taxon>
        <taxon>Oxymonadida</taxon>
        <taxon>Streblomastigidae</taxon>
        <taxon>Streblomastix</taxon>
    </lineage>
</organism>
<proteinExistence type="predicted"/>
<dbReference type="Proteomes" id="UP000324800">
    <property type="component" value="Unassembled WGS sequence"/>
</dbReference>
<name>A0A5J4WQB9_9EUKA</name>
<evidence type="ECO:0000313" key="1">
    <source>
        <dbReference type="EMBL" id="KAA6397078.1"/>
    </source>
</evidence>
<comment type="caution">
    <text evidence="1">The sequence shown here is derived from an EMBL/GenBank/DDBJ whole genome shotgun (WGS) entry which is preliminary data.</text>
</comment>
<protein>
    <submittedName>
        <fullName evidence="1">Uncharacterized protein</fullName>
    </submittedName>
</protein>
<sequence>MYFQQQRQQYSKFKSLYGQKVKQDSVSLFQQKLFDEIHWEGANVIFPMSEVGPAFPEEKAGYARRAFESSAAVVQGIG</sequence>
<dbReference type="AlphaFoldDB" id="A0A5J4WQB9"/>
<evidence type="ECO:0000313" key="2">
    <source>
        <dbReference type="Proteomes" id="UP000324800"/>
    </source>
</evidence>